<dbReference type="InterPro" id="IPR003615">
    <property type="entry name" value="HNH_nuc"/>
</dbReference>
<name>A0A067T2E1_GALM3</name>
<dbReference type="Proteomes" id="UP000027222">
    <property type="component" value="Unassembled WGS sequence"/>
</dbReference>
<protein>
    <recommendedName>
        <fullName evidence="1">HNH nuclease domain-containing protein</fullName>
    </recommendedName>
</protein>
<proteinExistence type="predicted"/>
<evidence type="ECO:0000313" key="2">
    <source>
        <dbReference type="EMBL" id="KDR76447.1"/>
    </source>
</evidence>
<gene>
    <name evidence="2" type="ORF">GALMADRAFT_446224</name>
</gene>
<keyword evidence="3" id="KW-1185">Reference proteome</keyword>
<reference evidence="3" key="1">
    <citation type="journal article" date="2014" name="Proc. Natl. Acad. Sci. U.S.A.">
        <title>Extensive sampling of basidiomycete genomes demonstrates inadequacy of the white-rot/brown-rot paradigm for wood decay fungi.</title>
        <authorList>
            <person name="Riley R."/>
            <person name="Salamov A.A."/>
            <person name="Brown D.W."/>
            <person name="Nagy L.G."/>
            <person name="Floudas D."/>
            <person name="Held B.W."/>
            <person name="Levasseur A."/>
            <person name="Lombard V."/>
            <person name="Morin E."/>
            <person name="Otillar R."/>
            <person name="Lindquist E.A."/>
            <person name="Sun H."/>
            <person name="LaButti K.M."/>
            <person name="Schmutz J."/>
            <person name="Jabbour D."/>
            <person name="Luo H."/>
            <person name="Baker S.E."/>
            <person name="Pisabarro A.G."/>
            <person name="Walton J.D."/>
            <person name="Blanchette R.A."/>
            <person name="Henrissat B."/>
            <person name="Martin F."/>
            <person name="Cullen D."/>
            <person name="Hibbett D.S."/>
            <person name="Grigoriev I.V."/>
        </authorList>
    </citation>
    <scope>NUCLEOTIDE SEQUENCE [LARGE SCALE GENOMIC DNA]</scope>
    <source>
        <strain evidence="3">CBS 339.88</strain>
    </source>
</reference>
<dbReference type="OrthoDB" id="3269637at2759"/>
<dbReference type="AlphaFoldDB" id="A0A067T2E1"/>
<organism evidence="2 3">
    <name type="scientific">Galerina marginata (strain CBS 339.88)</name>
    <dbReference type="NCBI Taxonomy" id="685588"/>
    <lineage>
        <taxon>Eukaryota</taxon>
        <taxon>Fungi</taxon>
        <taxon>Dikarya</taxon>
        <taxon>Basidiomycota</taxon>
        <taxon>Agaricomycotina</taxon>
        <taxon>Agaricomycetes</taxon>
        <taxon>Agaricomycetidae</taxon>
        <taxon>Agaricales</taxon>
        <taxon>Agaricineae</taxon>
        <taxon>Strophariaceae</taxon>
        <taxon>Galerina</taxon>
    </lineage>
</organism>
<accession>A0A067T2E1</accession>
<dbReference type="EMBL" id="KL142378">
    <property type="protein sequence ID" value="KDR76447.1"/>
    <property type="molecule type" value="Genomic_DNA"/>
</dbReference>
<evidence type="ECO:0000259" key="1">
    <source>
        <dbReference type="Pfam" id="PF13391"/>
    </source>
</evidence>
<sequence>MDATAHAEIQVYASFPHEVALGADLNLDANNWRWVHCLTFPIETLEVLQFSPRPYKWIRYAIGIVVGAQGDLSSSADLLNIVDYNASFSAESAALYYHYTSDDERRRIFPVDPKIARTTTTSSVATSRRVNFRSDAADRDGSRCVLTGIFHVVCDAVHLLAHSKGDAYISTFAEHRSRDPARGDLIQEIDSVRNGIFLNKLTHAVLGTHVAFLPTPNFAMDTSDLDPRAPPGEERCTAHLFDPNYPECLVMRPSGSPIRISNSPNWPPAILFDGVYAGAVLHHFGTQALKTVLTETWMDTFYPNGVLDQAQAELKKQKQVQECQAHYERRAVPDTFDMLMMLPYVLTEPNKLRATLREAKEKAAAEEQKHIQEKVDTWQRQVSLS</sequence>
<feature type="domain" description="HNH nuclease" evidence="1">
    <location>
        <begin position="144"/>
        <end position="205"/>
    </location>
</feature>
<dbReference type="Pfam" id="PF13391">
    <property type="entry name" value="HNH_2"/>
    <property type="match status" value="1"/>
</dbReference>
<dbReference type="HOGENOM" id="CLU_692637_0_0_1"/>
<evidence type="ECO:0000313" key="3">
    <source>
        <dbReference type="Proteomes" id="UP000027222"/>
    </source>
</evidence>